<dbReference type="AlphaFoldDB" id="A0A7Y2H1B2"/>
<dbReference type="PRINTS" id="PR00081">
    <property type="entry name" value="GDHRDH"/>
</dbReference>
<dbReference type="SUPFAM" id="SSF51735">
    <property type="entry name" value="NAD(P)-binding Rossmann-fold domains"/>
    <property type="match status" value="1"/>
</dbReference>
<dbReference type="EMBL" id="JABDJR010000060">
    <property type="protein sequence ID" value="NNF05468.1"/>
    <property type="molecule type" value="Genomic_DNA"/>
</dbReference>
<dbReference type="PANTHER" id="PTHR42879">
    <property type="entry name" value="3-OXOACYL-(ACYL-CARRIER-PROTEIN) REDUCTASE"/>
    <property type="match status" value="1"/>
</dbReference>
<dbReference type="CDD" id="cd05344">
    <property type="entry name" value="BKR_like_SDR_like"/>
    <property type="match status" value="1"/>
</dbReference>
<dbReference type="InterPro" id="IPR050259">
    <property type="entry name" value="SDR"/>
</dbReference>
<dbReference type="Gene3D" id="3.40.50.720">
    <property type="entry name" value="NAD(P)-binding Rossmann-like Domain"/>
    <property type="match status" value="1"/>
</dbReference>
<dbReference type="FunFam" id="3.40.50.720:FF:000084">
    <property type="entry name" value="Short-chain dehydrogenase reductase"/>
    <property type="match status" value="1"/>
</dbReference>
<comment type="caution">
    <text evidence="2">The sequence shown here is derived from an EMBL/GenBank/DDBJ whole genome shotgun (WGS) entry which is preliminary data.</text>
</comment>
<dbReference type="InterPro" id="IPR002347">
    <property type="entry name" value="SDR_fam"/>
</dbReference>
<evidence type="ECO:0000313" key="3">
    <source>
        <dbReference type="Proteomes" id="UP000547674"/>
    </source>
</evidence>
<dbReference type="PANTHER" id="PTHR42879:SF6">
    <property type="entry name" value="NADPH-DEPENDENT REDUCTASE BACG"/>
    <property type="match status" value="1"/>
</dbReference>
<comment type="similarity">
    <text evidence="1">Belongs to the short-chain dehydrogenases/reductases (SDR) family.</text>
</comment>
<reference evidence="2 3" key="1">
    <citation type="submission" date="2020-03" db="EMBL/GenBank/DDBJ databases">
        <title>Metabolic flexibility allows generalist bacteria to become dominant in a frequently disturbed ecosystem.</title>
        <authorList>
            <person name="Chen Y.-J."/>
            <person name="Leung P.M."/>
            <person name="Bay S.K."/>
            <person name="Hugenholtz P."/>
            <person name="Kessler A.J."/>
            <person name="Shelley G."/>
            <person name="Waite D.W."/>
            <person name="Cook P.L."/>
            <person name="Greening C."/>
        </authorList>
    </citation>
    <scope>NUCLEOTIDE SEQUENCE [LARGE SCALE GENOMIC DNA]</scope>
    <source>
        <strain evidence="2">SS_bin_28</strain>
    </source>
</reference>
<name>A0A7Y2H1B2_UNCEI</name>
<dbReference type="Pfam" id="PF00106">
    <property type="entry name" value="adh_short"/>
    <property type="match status" value="1"/>
</dbReference>
<organism evidence="2 3">
    <name type="scientific">Eiseniibacteriota bacterium</name>
    <dbReference type="NCBI Taxonomy" id="2212470"/>
    <lineage>
        <taxon>Bacteria</taxon>
        <taxon>Candidatus Eiseniibacteriota</taxon>
    </lineage>
</organism>
<protein>
    <submittedName>
        <fullName evidence="2">SDR family oxidoreductase</fullName>
    </submittedName>
</protein>
<accession>A0A7Y2H1B2</accession>
<dbReference type="Proteomes" id="UP000547674">
    <property type="component" value="Unassembled WGS sequence"/>
</dbReference>
<evidence type="ECO:0000256" key="1">
    <source>
        <dbReference type="ARBA" id="ARBA00006484"/>
    </source>
</evidence>
<evidence type="ECO:0000313" key="2">
    <source>
        <dbReference type="EMBL" id="NNF05468.1"/>
    </source>
</evidence>
<gene>
    <name evidence="2" type="ORF">HKN21_01785</name>
</gene>
<dbReference type="InterPro" id="IPR036291">
    <property type="entry name" value="NAD(P)-bd_dom_sf"/>
</dbReference>
<sequence length="263" mass="27544">MDLGLTGKVAIVSGASTGIGFGIAEALVREGAHVAVISRNEERIQAAAKALNEIGPANAIGIAQDVTVPGAGPRVVEKTWDALGAPSILITNSGGPAGRDFETLTDEDFDVALRMSFLSAVDLTRAALPSMKETGWGRIVHVSSGTVFEPNEDLFLSSAVRPAVAGFSKALSREVASFGITTNLVCPGYIATDRLTELAERRARDGGLTMEESWLAMRRAVPARRLGTTQELGEIVAFLCGEPASYINGTAIRVDGGKVAHLL</sequence>
<proteinExistence type="inferred from homology"/>